<dbReference type="EC" id="2.7.13.3" evidence="2"/>
<dbReference type="SMART" id="SM00387">
    <property type="entry name" value="HATPase_c"/>
    <property type="match status" value="1"/>
</dbReference>
<dbReference type="Pfam" id="PF02518">
    <property type="entry name" value="HATPase_c"/>
    <property type="match status" value="1"/>
</dbReference>
<dbReference type="SUPFAM" id="SSF55874">
    <property type="entry name" value="ATPase domain of HSP90 chaperone/DNA topoisomerase II/histidine kinase"/>
    <property type="match status" value="1"/>
</dbReference>
<dbReference type="CDD" id="cd00082">
    <property type="entry name" value="HisKA"/>
    <property type="match status" value="1"/>
</dbReference>
<feature type="transmembrane region" description="Helical" evidence="6">
    <location>
        <begin position="274"/>
        <end position="300"/>
    </location>
</feature>
<dbReference type="AlphaFoldDB" id="A0A1I2IK88"/>
<dbReference type="Proteomes" id="UP000199513">
    <property type="component" value="Unassembled WGS sequence"/>
</dbReference>
<dbReference type="InterPro" id="IPR036097">
    <property type="entry name" value="HisK_dim/P_sf"/>
</dbReference>
<evidence type="ECO:0000256" key="2">
    <source>
        <dbReference type="ARBA" id="ARBA00012438"/>
    </source>
</evidence>
<dbReference type="InterPro" id="IPR036890">
    <property type="entry name" value="HATPase_C_sf"/>
</dbReference>
<dbReference type="PRINTS" id="PR00344">
    <property type="entry name" value="BCTRLSENSOR"/>
</dbReference>
<dbReference type="SUPFAM" id="SSF47384">
    <property type="entry name" value="Homodimeric domain of signal transducing histidine kinase"/>
    <property type="match status" value="1"/>
</dbReference>
<feature type="domain" description="Histidine kinase" evidence="7">
    <location>
        <begin position="315"/>
        <end position="534"/>
    </location>
</feature>
<sequence length="540" mass="61514">MSRQRLIFIIALMSIALLGLIGLQFYWINNAIHLNEERFKQTVHDVMNNVVKSLERREALMIAQENIDRYTSVVNKRTLKLDSTGTARWQEDKIIKSKRIFNNDMLEQKGLEVQVEEEAVISKTGFAKRLLHGQPIISENFKDIQNKLLNDSLNYTKNMQNKQLLRYMNKSEMVSVVLEHLVNFDKPIEQRINAHLLDSLIHLELVNKGLSLPYYFGVVDTRNYALLFIDSVANNAEMLRAGFHTQLFPNDEFAPPSILYLHFPDKRGYILGEMITVLGSSVVFVLIIIFSFASAVNIIIKQRKLSQMTNDFINNMTHEFKTPISTISLACDVMQDTDIRKDDRQLDRYLTVIKDENERLGRQVEKVLQIASLGKGDFKLKVQALDINDVIAKAIQNIAIQIENRGGKIDVDFNTEESIIEADEVHLSNIIYNLLDNANKYSPNAPNIKVSTESTKNGVIITVSDKGLGISKDTINKVFEKFYRVPTGNVHNIKGFGLGLSYVKTMVEAHYGSISVQSELGKGSDFTIFLPFKHEPQEKQ</sequence>
<feature type="transmembrane region" description="Helical" evidence="6">
    <location>
        <begin position="7"/>
        <end position="28"/>
    </location>
</feature>
<dbReference type="InterPro" id="IPR003594">
    <property type="entry name" value="HATPase_dom"/>
</dbReference>
<evidence type="ECO:0000256" key="5">
    <source>
        <dbReference type="ARBA" id="ARBA00022777"/>
    </source>
</evidence>
<keyword evidence="6" id="KW-0812">Transmembrane</keyword>
<dbReference type="GO" id="GO:0000155">
    <property type="term" value="F:phosphorelay sensor kinase activity"/>
    <property type="evidence" value="ECO:0007669"/>
    <property type="project" value="InterPro"/>
</dbReference>
<dbReference type="InterPro" id="IPR003661">
    <property type="entry name" value="HisK_dim/P_dom"/>
</dbReference>
<dbReference type="STRING" id="1003.SAMN04488541_103332"/>
<keyword evidence="6" id="KW-1133">Transmembrane helix</keyword>
<evidence type="ECO:0000313" key="8">
    <source>
        <dbReference type="EMBL" id="SFF42674.1"/>
    </source>
</evidence>
<gene>
    <name evidence="8" type="ORF">SAMN04488541_103332</name>
</gene>
<keyword evidence="9" id="KW-1185">Reference proteome</keyword>
<reference evidence="8 9" key="1">
    <citation type="submission" date="2016-10" db="EMBL/GenBank/DDBJ databases">
        <authorList>
            <person name="de Groot N.N."/>
        </authorList>
    </citation>
    <scope>NUCLEOTIDE SEQUENCE [LARGE SCALE GENOMIC DNA]</scope>
    <source>
        <strain>GEY</strain>
        <strain evidence="9">DSM 9560</strain>
    </source>
</reference>
<keyword evidence="3" id="KW-0597">Phosphoprotein</keyword>
<accession>A0A1I2IK88</accession>
<keyword evidence="4" id="KW-0808">Transferase</keyword>
<dbReference type="Pfam" id="PF00512">
    <property type="entry name" value="HisKA"/>
    <property type="match status" value="1"/>
</dbReference>
<dbReference type="PROSITE" id="PS50109">
    <property type="entry name" value="HIS_KIN"/>
    <property type="match status" value="1"/>
</dbReference>
<dbReference type="EMBL" id="FONY01000033">
    <property type="protein sequence ID" value="SFF42674.1"/>
    <property type="molecule type" value="Genomic_DNA"/>
</dbReference>
<dbReference type="PANTHER" id="PTHR43547">
    <property type="entry name" value="TWO-COMPONENT HISTIDINE KINASE"/>
    <property type="match status" value="1"/>
</dbReference>
<proteinExistence type="predicted"/>
<dbReference type="Gene3D" id="3.30.565.10">
    <property type="entry name" value="Histidine kinase-like ATPase, C-terminal domain"/>
    <property type="match status" value="1"/>
</dbReference>
<evidence type="ECO:0000256" key="6">
    <source>
        <dbReference type="SAM" id="Phobius"/>
    </source>
</evidence>
<evidence type="ECO:0000256" key="4">
    <source>
        <dbReference type="ARBA" id="ARBA00022679"/>
    </source>
</evidence>
<protein>
    <recommendedName>
        <fullName evidence="2">histidine kinase</fullName>
        <ecNumber evidence="2">2.7.13.3</ecNumber>
    </recommendedName>
</protein>
<dbReference type="RefSeq" id="WP_091548604.1">
    <property type="nucleotide sequence ID" value="NZ_FONY01000033.1"/>
</dbReference>
<organism evidence="8 9">
    <name type="scientific">Thermoflexibacter ruber</name>
    <dbReference type="NCBI Taxonomy" id="1003"/>
    <lineage>
        <taxon>Bacteria</taxon>
        <taxon>Pseudomonadati</taxon>
        <taxon>Bacteroidota</taxon>
        <taxon>Cytophagia</taxon>
        <taxon>Cytophagales</taxon>
        <taxon>Thermoflexibacteraceae</taxon>
        <taxon>Thermoflexibacter</taxon>
    </lineage>
</organism>
<dbReference type="Gene3D" id="1.10.287.130">
    <property type="match status" value="1"/>
</dbReference>
<dbReference type="InterPro" id="IPR005467">
    <property type="entry name" value="His_kinase_dom"/>
</dbReference>
<comment type="catalytic activity">
    <reaction evidence="1">
        <text>ATP + protein L-histidine = ADP + protein N-phospho-L-histidine.</text>
        <dbReference type="EC" id="2.7.13.3"/>
    </reaction>
</comment>
<name>A0A1I2IK88_9BACT</name>
<keyword evidence="5 8" id="KW-0418">Kinase</keyword>
<dbReference type="PANTHER" id="PTHR43547:SF2">
    <property type="entry name" value="HYBRID SIGNAL TRANSDUCTION HISTIDINE KINASE C"/>
    <property type="match status" value="1"/>
</dbReference>
<dbReference type="InterPro" id="IPR004358">
    <property type="entry name" value="Sig_transdc_His_kin-like_C"/>
</dbReference>
<evidence type="ECO:0000259" key="7">
    <source>
        <dbReference type="PROSITE" id="PS50109"/>
    </source>
</evidence>
<dbReference type="SMART" id="SM00388">
    <property type="entry name" value="HisKA"/>
    <property type="match status" value="1"/>
</dbReference>
<dbReference type="OrthoDB" id="1933776at2"/>
<keyword evidence="6" id="KW-0472">Membrane</keyword>
<evidence type="ECO:0000313" key="9">
    <source>
        <dbReference type="Proteomes" id="UP000199513"/>
    </source>
</evidence>
<evidence type="ECO:0000256" key="1">
    <source>
        <dbReference type="ARBA" id="ARBA00000085"/>
    </source>
</evidence>
<dbReference type="FunFam" id="3.30.565.10:FF:000006">
    <property type="entry name" value="Sensor histidine kinase WalK"/>
    <property type="match status" value="1"/>
</dbReference>
<evidence type="ECO:0000256" key="3">
    <source>
        <dbReference type="ARBA" id="ARBA00022553"/>
    </source>
</evidence>